<evidence type="ECO:0000313" key="3">
    <source>
        <dbReference type="Proteomes" id="UP001285263"/>
    </source>
</evidence>
<accession>A0ABU5DEK5</accession>
<keyword evidence="3" id="KW-1185">Reference proteome</keyword>
<protein>
    <recommendedName>
        <fullName evidence="4">ABC transporter permease</fullName>
    </recommendedName>
</protein>
<feature type="transmembrane region" description="Helical" evidence="1">
    <location>
        <begin position="300"/>
        <end position="319"/>
    </location>
</feature>
<gene>
    <name evidence="2" type="ORF">SNE35_09290</name>
</gene>
<dbReference type="RefSeq" id="WP_320422613.1">
    <property type="nucleotide sequence ID" value="NZ_JAXCLA010000003.1"/>
</dbReference>
<reference evidence="2 3" key="1">
    <citation type="submission" date="2023-11" db="EMBL/GenBank/DDBJ databases">
        <title>Paucibacter sp. nov., isolated from fresh soil in Korea.</title>
        <authorList>
            <person name="Le N.T.T."/>
        </authorList>
    </citation>
    <scope>NUCLEOTIDE SEQUENCE [LARGE SCALE GENOMIC DNA]</scope>
    <source>
        <strain evidence="2 3">R3-3</strain>
    </source>
</reference>
<proteinExistence type="predicted"/>
<sequence>MTRMRLAWSAGALLAVARHWAGFLLVGASVLGIGYFVAAIGWPSLPALWASTLPPAEGLGLLVLHSLPAIALAWGLREALLPAHWLAAERALPLRTGQRVTADLAVAALAQSPLFVLYALSLLSWRHADPDWLRSHWAKGLTFVLASVALSLGGAVALLAWRRRQPRLRIAAERQAGGLQRIGTWRALILLPLWRGPAQPALTTLLLTTTGLLLCLLGAGAIWPEEPRWCLAGYAALAMAGCTRTHALARRGLEPLLAAAAPLPIRGGFGPLALRLLGLSPALLAWPALALLLVLGPWSLAPLAAPLFMLAAVLAPALQLWSPATQPEPRAALWMLSLVLSVALATEILR</sequence>
<dbReference type="Proteomes" id="UP001285263">
    <property type="component" value="Unassembled WGS sequence"/>
</dbReference>
<feature type="transmembrane region" description="Helical" evidence="1">
    <location>
        <begin position="100"/>
        <end position="120"/>
    </location>
</feature>
<feature type="transmembrane region" description="Helical" evidence="1">
    <location>
        <begin position="62"/>
        <end position="80"/>
    </location>
</feature>
<organism evidence="2 3">
    <name type="scientific">Roseateles agri</name>
    <dbReference type="NCBI Taxonomy" id="3098619"/>
    <lineage>
        <taxon>Bacteria</taxon>
        <taxon>Pseudomonadati</taxon>
        <taxon>Pseudomonadota</taxon>
        <taxon>Betaproteobacteria</taxon>
        <taxon>Burkholderiales</taxon>
        <taxon>Sphaerotilaceae</taxon>
        <taxon>Roseateles</taxon>
    </lineage>
</organism>
<keyword evidence="1" id="KW-0472">Membrane</keyword>
<feature type="transmembrane region" description="Helical" evidence="1">
    <location>
        <begin position="272"/>
        <end position="293"/>
    </location>
</feature>
<comment type="caution">
    <text evidence="2">The sequence shown here is derived from an EMBL/GenBank/DDBJ whole genome shotgun (WGS) entry which is preliminary data.</text>
</comment>
<feature type="transmembrane region" description="Helical" evidence="1">
    <location>
        <begin position="201"/>
        <end position="223"/>
    </location>
</feature>
<evidence type="ECO:0000256" key="1">
    <source>
        <dbReference type="SAM" id="Phobius"/>
    </source>
</evidence>
<keyword evidence="1" id="KW-0812">Transmembrane</keyword>
<feature type="transmembrane region" description="Helical" evidence="1">
    <location>
        <begin position="140"/>
        <end position="161"/>
    </location>
</feature>
<name>A0ABU5DEK5_9BURK</name>
<feature type="transmembrane region" description="Helical" evidence="1">
    <location>
        <begin position="331"/>
        <end position="349"/>
    </location>
</feature>
<keyword evidence="1" id="KW-1133">Transmembrane helix</keyword>
<evidence type="ECO:0008006" key="4">
    <source>
        <dbReference type="Google" id="ProtNLM"/>
    </source>
</evidence>
<feature type="transmembrane region" description="Helical" evidence="1">
    <location>
        <begin position="20"/>
        <end position="42"/>
    </location>
</feature>
<dbReference type="EMBL" id="JAXCLA010000003">
    <property type="protein sequence ID" value="MDY0744701.1"/>
    <property type="molecule type" value="Genomic_DNA"/>
</dbReference>
<evidence type="ECO:0000313" key="2">
    <source>
        <dbReference type="EMBL" id="MDY0744701.1"/>
    </source>
</evidence>